<sequence length="142" mass="16212">MNRYVFIEMSNQYPFSRVAEIIESEETPLTPPQGISGSWYQVATDTIVQVGWKATYAATGWVYSEPTYQDYADIVLTRIRQRIGAASSWLDLNPVHYKVNLGVATPEEEAAWTSYQQYYIAVTAVKNQPDYPFTIDWPVAPF</sequence>
<evidence type="ECO:0000313" key="1">
    <source>
        <dbReference type="EMBL" id="VVM50837.1"/>
    </source>
</evidence>
<dbReference type="Proteomes" id="UP000326241">
    <property type="component" value="Unassembled WGS sequence"/>
</dbReference>
<dbReference type="EMBL" id="CABVGZ010000005">
    <property type="protein sequence ID" value="VVM50837.1"/>
    <property type="molecule type" value="Genomic_DNA"/>
</dbReference>
<evidence type="ECO:0008006" key="3">
    <source>
        <dbReference type="Google" id="ProtNLM"/>
    </source>
</evidence>
<dbReference type="AlphaFoldDB" id="A0A5E6Q6D4"/>
<dbReference type="RefSeq" id="WP_224794563.1">
    <property type="nucleotide sequence ID" value="NZ_CABVGZ010000005.1"/>
</dbReference>
<organism evidence="1 2">
    <name type="scientific">Pseudomonas fluorescens</name>
    <dbReference type="NCBI Taxonomy" id="294"/>
    <lineage>
        <taxon>Bacteria</taxon>
        <taxon>Pseudomonadati</taxon>
        <taxon>Pseudomonadota</taxon>
        <taxon>Gammaproteobacteria</taxon>
        <taxon>Pseudomonadales</taxon>
        <taxon>Pseudomonadaceae</taxon>
        <taxon>Pseudomonas</taxon>
    </lineage>
</organism>
<protein>
    <recommendedName>
        <fullName evidence="3">Phage tail protein</fullName>
    </recommendedName>
</protein>
<gene>
    <name evidence="1" type="ORF">PS624_00774</name>
</gene>
<reference evidence="1 2" key="1">
    <citation type="submission" date="2019-09" db="EMBL/GenBank/DDBJ databases">
        <authorList>
            <person name="Chandra G."/>
            <person name="Truman W A."/>
        </authorList>
    </citation>
    <scope>NUCLEOTIDE SEQUENCE [LARGE SCALE GENOMIC DNA]</scope>
    <source>
        <strain evidence="1">PS624</strain>
    </source>
</reference>
<evidence type="ECO:0000313" key="2">
    <source>
        <dbReference type="Proteomes" id="UP000326241"/>
    </source>
</evidence>
<name>A0A5E6Q6D4_PSEFL</name>
<proteinExistence type="predicted"/>
<accession>A0A5E6Q6D4</accession>